<dbReference type="Pfam" id="PF01902">
    <property type="entry name" value="Diphthami_syn_2"/>
    <property type="match status" value="1"/>
</dbReference>
<dbReference type="EMBL" id="DSZY01000014">
    <property type="protein sequence ID" value="HGU40286.1"/>
    <property type="molecule type" value="Genomic_DNA"/>
</dbReference>
<dbReference type="NCBIfam" id="TIGR00290">
    <property type="entry name" value="MJ0570_dom"/>
    <property type="match status" value="1"/>
</dbReference>
<organism evidence="2">
    <name type="scientific">Fervidobacterium thailandense</name>
    <dbReference type="NCBI Taxonomy" id="1008305"/>
    <lineage>
        <taxon>Bacteria</taxon>
        <taxon>Thermotogati</taxon>
        <taxon>Thermotogota</taxon>
        <taxon>Thermotogae</taxon>
        <taxon>Thermotogales</taxon>
        <taxon>Fervidobacteriaceae</taxon>
        <taxon>Fervidobacterium</taxon>
    </lineage>
</organism>
<accession>A0A7C4GLG1</accession>
<dbReference type="InterPro" id="IPR002761">
    <property type="entry name" value="Diphthami_syn_dom"/>
</dbReference>
<comment type="caution">
    <text evidence="2">The sequence shown here is derived from an EMBL/GenBank/DDBJ whole genome shotgun (WGS) entry which is preliminary data.</text>
</comment>
<dbReference type="CDD" id="cd01994">
    <property type="entry name" value="AANH_PF0828-like"/>
    <property type="match status" value="1"/>
</dbReference>
<dbReference type="AlphaFoldDB" id="A0A7C4GLG1"/>
<evidence type="ECO:0000259" key="1">
    <source>
        <dbReference type="Pfam" id="PF01902"/>
    </source>
</evidence>
<proteinExistence type="predicted"/>
<evidence type="ECO:0000313" key="2">
    <source>
        <dbReference type="EMBL" id="HGU40286.1"/>
    </source>
</evidence>
<protein>
    <submittedName>
        <fullName evidence="2">Diphthine--ammonia ligase</fullName>
        <ecNumber evidence="2">6.3.1.14</ecNumber>
    </submittedName>
</protein>
<keyword evidence="2" id="KW-0436">Ligase</keyword>
<dbReference type="EC" id="6.3.1.14" evidence="2"/>
<gene>
    <name evidence="2" type="ORF">ENT77_03705</name>
</gene>
<name>A0A7C4GLG1_9BACT</name>
<dbReference type="GO" id="GO:0017178">
    <property type="term" value="F:diphthine-ammonia ligase activity"/>
    <property type="evidence" value="ECO:0007669"/>
    <property type="project" value="UniProtKB-EC"/>
</dbReference>
<dbReference type="SUPFAM" id="SSF52402">
    <property type="entry name" value="Adenine nucleotide alpha hydrolases-like"/>
    <property type="match status" value="1"/>
</dbReference>
<feature type="domain" description="Diphthamide synthase" evidence="1">
    <location>
        <begin position="6"/>
        <end position="189"/>
    </location>
</feature>
<dbReference type="InterPro" id="IPR014729">
    <property type="entry name" value="Rossmann-like_a/b/a_fold"/>
</dbReference>
<sequence length="200" mass="22787">MIFSSWSGGKDSALAYYFAVQMFGKVDCIFTMFSENCDRTRGHGLKPEHIQMQAESLGVGLVFGCASWEKYEDVFSAVISSRFTNGLGVFGDIDIQEHLDWVVRVCELNNVGVFEPLWGMDREEVLHKFIELGFKAKVIRVKRGYEELLGREVDEDFIMAVKKLKIDICGEHGEYHTFVYDGPIFKFPVPTGDLEYEVQA</sequence>
<dbReference type="Gene3D" id="3.40.50.620">
    <property type="entry name" value="HUPs"/>
    <property type="match status" value="1"/>
</dbReference>
<dbReference type="Gene3D" id="3.90.1490.10">
    <property type="entry name" value="putative n-type atp pyrophosphatase, domain 2"/>
    <property type="match status" value="1"/>
</dbReference>
<reference evidence="2" key="1">
    <citation type="journal article" date="2020" name="mSystems">
        <title>Genome- and Community-Level Interaction Insights into Carbon Utilization and Element Cycling Functions of Hydrothermarchaeota in Hydrothermal Sediment.</title>
        <authorList>
            <person name="Zhou Z."/>
            <person name="Liu Y."/>
            <person name="Xu W."/>
            <person name="Pan J."/>
            <person name="Luo Z.H."/>
            <person name="Li M."/>
        </authorList>
    </citation>
    <scope>NUCLEOTIDE SEQUENCE [LARGE SCALE GENOMIC DNA]</scope>
    <source>
        <strain evidence="2">SpSt-609</strain>
    </source>
</reference>